<feature type="region of interest" description="Disordered" evidence="4">
    <location>
        <begin position="84"/>
        <end position="108"/>
    </location>
</feature>
<reference evidence="6 7" key="1">
    <citation type="submission" date="2023-03" db="EMBL/GenBank/DDBJ databases">
        <title>Mating type loci evolution in Malassezia.</title>
        <authorList>
            <person name="Coelho M.A."/>
        </authorList>
    </citation>
    <scope>NUCLEOTIDE SEQUENCE [LARGE SCALE GENOMIC DNA]</scope>
    <source>
        <strain evidence="6 7">CBS 9725</strain>
    </source>
</reference>
<feature type="DNA-binding region" description="HMG box" evidence="3">
    <location>
        <begin position="111"/>
        <end position="180"/>
    </location>
</feature>
<dbReference type="AlphaFoldDB" id="A0AAJ5YUA1"/>
<evidence type="ECO:0000313" key="6">
    <source>
        <dbReference type="EMBL" id="WFC99383.1"/>
    </source>
</evidence>
<keyword evidence="7" id="KW-1185">Reference proteome</keyword>
<dbReference type="SUPFAM" id="SSF47095">
    <property type="entry name" value="HMG-box"/>
    <property type="match status" value="1"/>
</dbReference>
<proteinExistence type="predicted"/>
<dbReference type="GO" id="GO:0005634">
    <property type="term" value="C:nucleus"/>
    <property type="evidence" value="ECO:0007669"/>
    <property type="project" value="UniProtKB-UniRule"/>
</dbReference>
<sequence>MQIADMSLKDLSFLNQNVYLGLPALPTHPVDTSQHDVTYSYTPERANLQSEPESSWDHPSDIHASIQQNVDESLQSIASWASTDAPYSSSTPAYPPSGGNSHTRKMAPGHIKRPRNAFILFRSHAVASNLVPKEVERDHRNISRIISHMWRSLRKEERAFWEARAEDEKKEHRRQYPDYKYRPGTRRTHIHRRAFRKLSSTERECEKIADTILKACGRPGVKKRRSSTCPSKFNAPAVPSNPLAVDMSEGQTMRQSLSNNYLLPASTREIRAMAMDCRDVSSALFQPGDFAQFPVKKSRRSSSAPPMGSVDLHYDQLADWSASDTASNHDTPHNPFTWVLDTPLLSEQQSPNSQLNSGAFQVPAQCSASPETLLSPFSDFSRISGCRKSFSMENLLDTFSLDATKNAPRMHTSTHSPALLSPVSPTTIPASRLSLSQTESAQCLGAANNRPIDFVPSLWRESSSASRLHSHAMGCMEDPTLAYEFSKPNPSFSEYVQSGAWPLDA</sequence>
<dbReference type="SMART" id="SM00398">
    <property type="entry name" value="HMG"/>
    <property type="match status" value="1"/>
</dbReference>
<dbReference type="Pfam" id="PF00505">
    <property type="entry name" value="HMG_box"/>
    <property type="match status" value="1"/>
</dbReference>
<evidence type="ECO:0000256" key="1">
    <source>
        <dbReference type="ARBA" id="ARBA00023125"/>
    </source>
</evidence>
<dbReference type="Gene3D" id="1.10.30.10">
    <property type="entry name" value="High mobility group box domain"/>
    <property type="match status" value="1"/>
</dbReference>
<dbReference type="PANTHER" id="PTHR45789">
    <property type="entry name" value="FI18025P1"/>
    <property type="match status" value="1"/>
</dbReference>
<dbReference type="InterPro" id="IPR051356">
    <property type="entry name" value="SOX/SOX-like_TF"/>
</dbReference>
<evidence type="ECO:0000259" key="5">
    <source>
        <dbReference type="PROSITE" id="PS50118"/>
    </source>
</evidence>
<organism evidence="6 7">
    <name type="scientific">Malassezia yamatoensis</name>
    <dbReference type="NCBI Taxonomy" id="253288"/>
    <lineage>
        <taxon>Eukaryota</taxon>
        <taxon>Fungi</taxon>
        <taxon>Dikarya</taxon>
        <taxon>Basidiomycota</taxon>
        <taxon>Ustilaginomycotina</taxon>
        <taxon>Malasseziomycetes</taxon>
        <taxon>Malasseziales</taxon>
        <taxon>Malasseziaceae</taxon>
        <taxon>Malassezia</taxon>
    </lineage>
</organism>
<dbReference type="PROSITE" id="PS50118">
    <property type="entry name" value="HMG_BOX_2"/>
    <property type="match status" value="1"/>
</dbReference>
<dbReference type="CDD" id="cd01389">
    <property type="entry name" value="HMG-box_ROX1-like"/>
    <property type="match status" value="1"/>
</dbReference>
<dbReference type="Proteomes" id="UP001219567">
    <property type="component" value="Chromosome 2"/>
</dbReference>
<evidence type="ECO:0000256" key="4">
    <source>
        <dbReference type="SAM" id="MobiDB-lite"/>
    </source>
</evidence>
<evidence type="ECO:0000256" key="3">
    <source>
        <dbReference type="PROSITE-ProRule" id="PRU00267"/>
    </source>
</evidence>
<protein>
    <recommendedName>
        <fullName evidence="5">HMG box domain-containing protein</fullName>
    </recommendedName>
</protein>
<keyword evidence="1 3" id="KW-0238">DNA-binding</keyword>
<dbReference type="InterPro" id="IPR009071">
    <property type="entry name" value="HMG_box_dom"/>
</dbReference>
<feature type="domain" description="HMG box" evidence="5">
    <location>
        <begin position="111"/>
        <end position="180"/>
    </location>
</feature>
<evidence type="ECO:0000256" key="2">
    <source>
        <dbReference type="ARBA" id="ARBA00023242"/>
    </source>
</evidence>
<dbReference type="InterPro" id="IPR036910">
    <property type="entry name" value="HMG_box_dom_sf"/>
</dbReference>
<dbReference type="EMBL" id="CP119944">
    <property type="protein sequence ID" value="WFC99383.1"/>
    <property type="molecule type" value="Genomic_DNA"/>
</dbReference>
<gene>
    <name evidence="6" type="ORF">MYAM1_002127</name>
</gene>
<name>A0AAJ5YUA1_9BASI</name>
<accession>A0AAJ5YUA1</accession>
<keyword evidence="2 3" id="KW-0539">Nucleus</keyword>
<dbReference type="GO" id="GO:0000981">
    <property type="term" value="F:DNA-binding transcription factor activity, RNA polymerase II-specific"/>
    <property type="evidence" value="ECO:0007669"/>
    <property type="project" value="TreeGrafter"/>
</dbReference>
<dbReference type="GO" id="GO:0000978">
    <property type="term" value="F:RNA polymerase II cis-regulatory region sequence-specific DNA binding"/>
    <property type="evidence" value="ECO:0007669"/>
    <property type="project" value="TreeGrafter"/>
</dbReference>
<dbReference type="PANTHER" id="PTHR45789:SF2">
    <property type="entry name" value="FI18025P1"/>
    <property type="match status" value="1"/>
</dbReference>
<evidence type="ECO:0000313" key="7">
    <source>
        <dbReference type="Proteomes" id="UP001219567"/>
    </source>
</evidence>